<dbReference type="Proteomes" id="UP000002774">
    <property type="component" value="Chromosome"/>
</dbReference>
<proteinExistence type="predicted"/>
<accession>H1YCC2</accession>
<evidence type="ECO:0000313" key="2">
    <source>
        <dbReference type="EMBL" id="EHQ30113.1"/>
    </source>
</evidence>
<evidence type="ECO:0000313" key="3">
    <source>
        <dbReference type="Proteomes" id="UP000002774"/>
    </source>
</evidence>
<evidence type="ECO:0000256" key="1">
    <source>
        <dbReference type="SAM" id="Phobius"/>
    </source>
</evidence>
<feature type="transmembrane region" description="Helical" evidence="1">
    <location>
        <begin position="68"/>
        <end position="87"/>
    </location>
</feature>
<dbReference type="HOGENOM" id="CLU_2356648_0_0_10"/>
<keyword evidence="1" id="KW-0472">Membrane</keyword>
<dbReference type="AlphaFoldDB" id="H1YCC2"/>
<keyword evidence="1" id="KW-0812">Transmembrane</keyword>
<name>H1YCC2_9SPHI</name>
<reference evidence="2" key="1">
    <citation type="submission" date="2011-09" db="EMBL/GenBank/DDBJ databases">
        <title>The permanent draft genome of Mucilaginibacter paludis DSM 18603.</title>
        <authorList>
            <consortium name="US DOE Joint Genome Institute (JGI-PGF)"/>
            <person name="Lucas S."/>
            <person name="Han J."/>
            <person name="Lapidus A."/>
            <person name="Bruce D."/>
            <person name="Goodwin L."/>
            <person name="Pitluck S."/>
            <person name="Peters L."/>
            <person name="Kyrpides N."/>
            <person name="Mavromatis K."/>
            <person name="Ivanova N."/>
            <person name="Mikhailova N."/>
            <person name="Held B."/>
            <person name="Detter J.C."/>
            <person name="Tapia R."/>
            <person name="Han C."/>
            <person name="Land M."/>
            <person name="Hauser L."/>
            <person name="Markowitz V."/>
            <person name="Cheng J.-F."/>
            <person name="Hugenholtz P."/>
            <person name="Woyke T."/>
            <person name="Wu D."/>
            <person name="Tindall B."/>
            <person name="Brambilla E."/>
            <person name="Klenk H.-P."/>
            <person name="Eisen J.A."/>
        </authorList>
    </citation>
    <scope>NUCLEOTIDE SEQUENCE [LARGE SCALE GENOMIC DNA]</scope>
    <source>
        <strain evidence="2">DSM 18603</strain>
    </source>
</reference>
<sequence>MWCYLTNKLNSIGALFIRLQLGFLISFQPKVFKHLLLCPANRYTYIGNKHHTSGVWCYLTNKLNSVGALFYQVPTGLFNFFSVIAFFRELPIIIGW</sequence>
<organism evidence="2 3">
    <name type="scientific">Mucilaginibacter paludis DSM 18603</name>
    <dbReference type="NCBI Taxonomy" id="714943"/>
    <lineage>
        <taxon>Bacteria</taxon>
        <taxon>Pseudomonadati</taxon>
        <taxon>Bacteroidota</taxon>
        <taxon>Sphingobacteriia</taxon>
        <taxon>Sphingobacteriales</taxon>
        <taxon>Sphingobacteriaceae</taxon>
        <taxon>Mucilaginibacter</taxon>
    </lineage>
</organism>
<dbReference type="EMBL" id="CM001403">
    <property type="protein sequence ID" value="EHQ30113.1"/>
    <property type="molecule type" value="Genomic_DNA"/>
</dbReference>
<keyword evidence="1" id="KW-1133">Transmembrane helix</keyword>
<protein>
    <submittedName>
        <fullName evidence="2">Uncharacterized protein</fullName>
    </submittedName>
</protein>
<gene>
    <name evidence="2" type="ORF">Mucpa_6055</name>
</gene>
<keyword evidence="3" id="KW-1185">Reference proteome</keyword>